<dbReference type="EMBL" id="JACEIK010003172">
    <property type="protein sequence ID" value="MCD9640667.1"/>
    <property type="molecule type" value="Genomic_DNA"/>
</dbReference>
<accession>A0ABS8V0Z5</accession>
<protein>
    <submittedName>
        <fullName evidence="1">Uncharacterized protein</fullName>
    </submittedName>
</protein>
<comment type="caution">
    <text evidence="1">The sequence shown here is derived from an EMBL/GenBank/DDBJ whole genome shotgun (WGS) entry which is preliminary data.</text>
</comment>
<keyword evidence="2" id="KW-1185">Reference proteome</keyword>
<gene>
    <name evidence="1" type="ORF">HAX54_026116</name>
</gene>
<organism evidence="1 2">
    <name type="scientific">Datura stramonium</name>
    <name type="common">Jimsonweed</name>
    <name type="synonym">Common thornapple</name>
    <dbReference type="NCBI Taxonomy" id="4076"/>
    <lineage>
        <taxon>Eukaryota</taxon>
        <taxon>Viridiplantae</taxon>
        <taxon>Streptophyta</taxon>
        <taxon>Embryophyta</taxon>
        <taxon>Tracheophyta</taxon>
        <taxon>Spermatophyta</taxon>
        <taxon>Magnoliopsida</taxon>
        <taxon>eudicotyledons</taxon>
        <taxon>Gunneridae</taxon>
        <taxon>Pentapetalae</taxon>
        <taxon>asterids</taxon>
        <taxon>lamiids</taxon>
        <taxon>Solanales</taxon>
        <taxon>Solanaceae</taxon>
        <taxon>Solanoideae</taxon>
        <taxon>Datureae</taxon>
        <taxon>Datura</taxon>
    </lineage>
</organism>
<dbReference type="Proteomes" id="UP000823775">
    <property type="component" value="Unassembled WGS sequence"/>
</dbReference>
<evidence type="ECO:0000313" key="1">
    <source>
        <dbReference type="EMBL" id="MCD9640667.1"/>
    </source>
</evidence>
<evidence type="ECO:0000313" key="2">
    <source>
        <dbReference type="Proteomes" id="UP000823775"/>
    </source>
</evidence>
<reference evidence="1 2" key="1">
    <citation type="journal article" date="2021" name="BMC Genomics">
        <title>Datura genome reveals duplications of psychoactive alkaloid biosynthetic genes and high mutation rate following tissue culture.</title>
        <authorList>
            <person name="Rajewski A."/>
            <person name="Carter-House D."/>
            <person name="Stajich J."/>
            <person name="Litt A."/>
        </authorList>
    </citation>
    <scope>NUCLEOTIDE SEQUENCE [LARGE SCALE GENOMIC DNA]</scope>
    <source>
        <strain evidence="1">AR-01</strain>
    </source>
</reference>
<name>A0ABS8V0Z5_DATST</name>
<sequence>MVSLNEQTEDCITWNGQQDGNFTIKACCKVLDVGELALSNGHGNKSGSLELLKASYGGFLTMHALHIQSTEKELLFAADVAATT</sequence>
<proteinExistence type="predicted"/>